<dbReference type="Pfam" id="PF26168">
    <property type="entry name" value="Glyco_transf_N"/>
    <property type="match status" value="1"/>
</dbReference>
<dbReference type="Proteomes" id="UP000813462">
    <property type="component" value="Unassembled WGS sequence"/>
</dbReference>
<gene>
    <name evidence="4" type="ORF">FEM48_Zijuj12G0023700</name>
</gene>
<dbReference type="SUPFAM" id="SSF53756">
    <property type="entry name" value="UDP-Glycosyltransferase/glycogen phosphorylase"/>
    <property type="match status" value="1"/>
</dbReference>
<evidence type="ECO:0000259" key="3">
    <source>
        <dbReference type="Pfam" id="PF26168"/>
    </source>
</evidence>
<comment type="similarity">
    <text evidence="1">Belongs to the UDP-glycosyltransferase family.</text>
</comment>
<proteinExistence type="inferred from homology"/>
<dbReference type="PANTHER" id="PTHR48044">
    <property type="entry name" value="GLYCOSYLTRANSFERASE"/>
    <property type="match status" value="1"/>
</dbReference>
<reference evidence="4" key="1">
    <citation type="journal article" date="2021" name="Front. Plant Sci.">
        <title>Chromosome-Scale Genome Assembly for Chinese Sour Jujube and Insights Into Its Genome Evolution and Domestication Signature.</title>
        <authorList>
            <person name="Shen L.-Y."/>
            <person name="Luo H."/>
            <person name="Wang X.-L."/>
            <person name="Wang X.-M."/>
            <person name="Qiu X.-J."/>
            <person name="Liu H."/>
            <person name="Zhou S.-S."/>
            <person name="Jia K.-H."/>
            <person name="Nie S."/>
            <person name="Bao Y.-T."/>
            <person name="Zhang R.-G."/>
            <person name="Yun Q.-Z."/>
            <person name="Chai Y.-H."/>
            <person name="Lu J.-Y."/>
            <person name="Li Y."/>
            <person name="Zhao S.-W."/>
            <person name="Mao J.-F."/>
            <person name="Jia S.-G."/>
            <person name="Mao Y.-M."/>
        </authorList>
    </citation>
    <scope>NUCLEOTIDE SEQUENCE</scope>
    <source>
        <strain evidence="4">AT0</strain>
        <tissue evidence="4">Leaf</tissue>
    </source>
</reference>
<dbReference type="AlphaFoldDB" id="A0A978UAN3"/>
<sequence length="314" mass="35251">MSTQNSICSHTHNDHNGVEKAPVIVVMVPFPLQSHLNQLLQLSHLISSYNIPVHYVGSTFYNSQVRSRSRIHADPANIHFHDFPTPPFTSEYSSSDFLFPSFHATKHLREPVSALLHQLSSKAKRLIIINDVLSASVVQDAQTLPNAKSYIFYSVSAFDVFTHIWEAMGKPFQLEAEIIPSELPSLQDCVTPESLRLMTDQYQFVGSKAGELYNTTRSIEATYVDLLRKVMNGNGKIWAIGPLLPTITSSEWEKRDQIVRSTAISKAVKTLMATDEGKEMRKRARDMGSAVQRSTEEGGVSRMEWDSFIAHITS</sequence>
<organism evidence="4 5">
    <name type="scientific">Ziziphus jujuba var. spinosa</name>
    <dbReference type="NCBI Taxonomy" id="714518"/>
    <lineage>
        <taxon>Eukaryota</taxon>
        <taxon>Viridiplantae</taxon>
        <taxon>Streptophyta</taxon>
        <taxon>Embryophyta</taxon>
        <taxon>Tracheophyta</taxon>
        <taxon>Spermatophyta</taxon>
        <taxon>Magnoliopsida</taxon>
        <taxon>eudicotyledons</taxon>
        <taxon>Gunneridae</taxon>
        <taxon>Pentapetalae</taxon>
        <taxon>rosids</taxon>
        <taxon>fabids</taxon>
        <taxon>Rosales</taxon>
        <taxon>Rhamnaceae</taxon>
        <taxon>Paliureae</taxon>
        <taxon>Ziziphus</taxon>
    </lineage>
</organism>
<dbReference type="FunFam" id="3.40.50.2000:FF:000238">
    <property type="entry name" value="Glycosyltransferase"/>
    <property type="match status" value="1"/>
</dbReference>
<feature type="region of interest" description="Disordered" evidence="2">
    <location>
        <begin position="278"/>
        <end position="298"/>
    </location>
</feature>
<evidence type="ECO:0000256" key="1">
    <source>
        <dbReference type="ARBA" id="ARBA00009995"/>
    </source>
</evidence>
<dbReference type="InterPro" id="IPR058980">
    <property type="entry name" value="Glyco_transf_N"/>
</dbReference>
<dbReference type="Gene3D" id="3.40.50.2000">
    <property type="entry name" value="Glycogen Phosphorylase B"/>
    <property type="match status" value="3"/>
</dbReference>
<dbReference type="EMBL" id="JAEACU010000012">
    <property type="protein sequence ID" value="KAH7511826.1"/>
    <property type="molecule type" value="Genomic_DNA"/>
</dbReference>
<feature type="domain" description="Glycosyltransferase N-terminal" evidence="3">
    <location>
        <begin position="22"/>
        <end position="245"/>
    </location>
</feature>
<comment type="caution">
    <text evidence="4">The sequence shown here is derived from an EMBL/GenBank/DDBJ whole genome shotgun (WGS) entry which is preliminary data.</text>
</comment>
<protein>
    <recommendedName>
        <fullName evidence="3">Glycosyltransferase N-terminal domain-containing protein</fullName>
    </recommendedName>
</protein>
<evidence type="ECO:0000313" key="4">
    <source>
        <dbReference type="EMBL" id="KAH7511826.1"/>
    </source>
</evidence>
<dbReference type="GO" id="GO:0008194">
    <property type="term" value="F:UDP-glycosyltransferase activity"/>
    <property type="evidence" value="ECO:0007669"/>
    <property type="project" value="UniProtKB-ARBA"/>
</dbReference>
<dbReference type="PANTHER" id="PTHR48044:SF22">
    <property type="entry name" value="GLYCOSYLTRANSFERASE"/>
    <property type="match status" value="1"/>
</dbReference>
<name>A0A978UAN3_ZIZJJ</name>
<accession>A0A978UAN3</accession>
<evidence type="ECO:0000313" key="5">
    <source>
        <dbReference type="Proteomes" id="UP000813462"/>
    </source>
</evidence>
<evidence type="ECO:0000256" key="2">
    <source>
        <dbReference type="SAM" id="MobiDB-lite"/>
    </source>
</evidence>